<dbReference type="Gene3D" id="3.80.10.10">
    <property type="entry name" value="Ribonuclease Inhibitor"/>
    <property type="match status" value="2"/>
</dbReference>
<evidence type="ECO:0000313" key="4">
    <source>
        <dbReference type="Proteomes" id="UP001141552"/>
    </source>
</evidence>
<proteinExistence type="predicted"/>
<dbReference type="InterPro" id="IPR032675">
    <property type="entry name" value="LRR_dom_sf"/>
</dbReference>
<dbReference type="SMART" id="SM00369">
    <property type="entry name" value="LRR_TYP"/>
    <property type="match status" value="3"/>
</dbReference>
<dbReference type="InterPro" id="IPR001611">
    <property type="entry name" value="Leu-rich_rpt"/>
</dbReference>
<reference evidence="3" key="2">
    <citation type="journal article" date="2023" name="Plants (Basel)">
        <title>Annotation of the Turnera subulata (Passifloraceae) Draft Genome Reveals the S-Locus Evolved after the Divergence of Turneroideae from Passifloroideae in a Stepwise Manner.</title>
        <authorList>
            <person name="Henning P.M."/>
            <person name="Roalson E.H."/>
            <person name="Mir W."/>
            <person name="McCubbin A.G."/>
            <person name="Shore J.S."/>
        </authorList>
    </citation>
    <scope>NUCLEOTIDE SEQUENCE</scope>
    <source>
        <strain evidence="3">F60SS</strain>
    </source>
</reference>
<dbReference type="PANTHER" id="PTHR48057">
    <property type="entry name" value="LEUCINE-RICH REPEAT SERINE/THREONINE-PROTEIN KINASE 1"/>
    <property type="match status" value="1"/>
</dbReference>
<dbReference type="InterPro" id="IPR052595">
    <property type="entry name" value="LRRC69/RLP"/>
</dbReference>
<sequence>MPIKVVWKKRELLSCNSNLSSPNQLKLKKGGAKIPTVATGPLLSAIPLLGELPNWILLPYTIEAVGFERLSKLGNLEVLDLSHNSFDNSILASLGSLSSLKSLYLSSNKLEGSINIGELPSFTLLEGLDLRGNELDKSIFSYIKGLSSLKFLDLANGQLKGSIDVTELNALGNLETLYLGDNEISGFVTSTGEAGLLQLSKLEELDLTSTQFNNSIWSSLRALPSLKHLDLEENHLKGPVDMQGVILMHIVTQVFQLLLI</sequence>
<dbReference type="OrthoDB" id="999794at2759"/>
<evidence type="ECO:0008006" key="5">
    <source>
        <dbReference type="Google" id="ProtNLM"/>
    </source>
</evidence>
<dbReference type="PANTHER" id="PTHR48057:SF7">
    <property type="entry name" value="LEUCINE-RICH REPEAT SERINE_THREONINE-PROTEIN KINASE 1"/>
    <property type="match status" value="1"/>
</dbReference>
<keyword evidence="4" id="KW-1185">Reference proteome</keyword>
<dbReference type="InterPro" id="IPR003591">
    <property type="entry name" value="Leu-rich_rpt_typical-subtyp"/>
</dbReference>
<keyword evidence="1" id="KW-0433">Leucine-rich repeat</keyword>
<evidence type="ECO:0000313" key="3">
    <source>
        <dbReference type="EMBL" id="KAJ4846776.1"/>
    </source>
</evidence>
<organism evidence="3 4">
    <name type="scientific">Turnera subulata</name>
    <dbReference type="NCBI Taxonomy" id="218843"/>
    <lineage>
        <taxon>Eukaryota</taxon>
        <taxon>Viridiplantae</taxon>
        <taxon>Streptophyta</taxon>
        <taxon>Embryophyta</taxon>
        <taxon>Tracheophyta</taxon>
        <taxon>Spermatophyta</taxon>
        <taxon>Magnoliopsida</taxon>
        <taxon>eudicotyledons</taxon>
        <taxon>Gunneridae</taxon>
        <taxon>Pentapetalae</taxon>
        <taxon>rosids</taxon>
        <taxon>fabids</taxon>
        <taxon>Malpighiales</taxon>
        <taxon>Passifloraceae</taxon>
        <taxon>Turnera</taxon>
    </lineage>
</organism>
<name>A0A9Q0GBN1_9ROSI</name>
<gene>
    <name evidence="3" type="ORF">Tsubulata_014085</name>
</gene>
<dbReference type="EMBL" id="JAKUCV010001340">
    <property type="protein sequence ID" value="KAJ4846776.1"/>
    <property type="molecule type" value="Genomic_DNA"/>
</dbReference>
<dbReference type="SMART" id="SM00365">
    <property type="entry name" value="LRR_SD22"/>
    <property type="match status" value="3"/>
</dbReference>
<accession>A0A9Q0GBN1</accession>
<comment type="caution">
    <text evidence="3">The sequence shown here is derived from an EMBL/GenBank/DDBJ whole genome shotgun (WGS) entry which is preliminary data.</text>
</comment>
<evidence type="ECO:0000256" key="1">
    <source>
        <dbReference type="ARBA" id="ARBA00022614"/>
    </source>
</evidence>
<evidence type="ECO:0000256" key="2">
    <source>
        <dbReference type="ARBA" id="ARBA00022737"/>
    </source>
</evidence>
<dbReference type="SUPFAM" id="SSF52058">
    <property type="entry name" value="L domain-like"/>
    <property type="match status" value="1"/>
</dbReference>
<dbReference type="Proteomes" id="UP001141552">
    <property type="component" value="Unassembled WGS sequence"/>
</dbReference>
<dbReference type="Pfam" id="PF00560">
    <property type="entry name" value="LRR_1"/>
    <property type="match status" value="2"/>
</dbReference>
<dbReference type="AlphaFoldDB" id="A0A9Q0GBN1"/>
<keyword evidence="2" id="KW-0677">Repeat</keyword>
<reference evidence="3" key="1">
    <citation type="submission" date="2022-02" db="EMBL/GenBank/DDBJ databases">
        <authorList>
            <person name="Henning P.M."/>
            <person name="McCubbin A.G."/>
            <person name="Shore J.S."/>
        </authorList>
    </citation>
    <scope>NUCLEOTIDE SEQUENCE</scope>
    <source>
        <strain evidence="3">F60SS</strain>
        <tissue evidence="3">Leaves</tissue>
    </source>
</reference>
<protein>
    <recommendedName>
        <fullName evidence="5">Leucine-rich repeat-containing N-terminal plant-type domain-containing protein</fullName>
    </recommendedName>
</protein>